<reference evidence="1 2" key="1">
    <citation type="submission" date="2014-12" db="EMBL/GenBank/DDBJ databases">
        <title>Complete genome sequence of Streptomyces vietnamensis strain GIMV4.0001, a genetic manipulable producer of the benzoisochromanequinone antibiotic granaticin.</title>
        <authorList>
            <person name="Deng M.R."/>
            <person name="Guo J."/>
            <person name="Ma L.Y."/>
            <person name="Feng G.D."/>
            <person name="Mo C.Y."/>
            <person name="Zhu H.H."/>
        </authorList>
    </citation>
    <scope>NUCLEOTIDE SEQUENCE [LARGE SCALE GENOMIC DNA]</scope>
    <source>
        <strain evidence="2">GIMV4.0001</strain>
    </source>
</reference>
<dbReference type="HOGENOM" id="CLU_2332409_0_0_11"/>
<sequence>MTGIVATAALTGCAALEYREDVCNSGEYPVLAVGDSGSDCVRDGEEPSAGYARYPEGKVPREVDDTWDVYWRTHTLDKDGNIIDAPDEG</sequence>
<evidence type="ECO:0000313" key="1">
    <source>
        <dbReference type="EMBL" id="AJF70218.1"/>
    </source>
</evidence>
<organism evidence="1 2">
    <name type="scientific">Streptomyces vietnamensis</name>
    <dbReference type="NCBI Taxonomy" id="362257"/>
    <lineage>
        <taxon>Bacteria</taxon>
        <taxon>Bacillati</taxon>
        <taxon>Actinomycetota</taxon>
        <taxon>Actinomycetes</taxon>
        <taxon>Kitasatosporales</taxon>
        <taxon>Streptomycetaceae</taxon>
        <taxon>Streptomyces</taxon>
    </lineage>
</organism>
<dbReference type="InterPro" id="IPR058119">
    <property type="entry name" value="SCO0607-like"/>
</dbReference>
<gene>
    <name evidence="1" type="ORF">SVTN_36510</name>
</gene>
<evidence type="ECO:0000313" key="2">
    <source>
        <dbReference type="Proteomes" id="UP000031774"/>
    </source>
</evidence>
<accession>A0A0B5IKT5</accession>
<dbReference type="AlphaFoldDB" id="A0A0B5IKT5"/>
<dbReference type="Proteomes" id="UP000031774">
    <property type="component" value="Chromosome"/>
</dbReference>
<protein>
    <submittedName>
        <fullName evidence="1">Lipoprotein</fullName>
    </submittedName>
</protein>
<keyword evidence="2" id="KW-1185">Reference proteome</keyword>
<dbReference type="EMBL" id="CP010407">
    <property type="protein sequence ID" value="AJF70218.1"/>
    <property type="molecule type" value="Genomic_DNA"/>
</dbReference>
<dbReference type="KEGG" id="svt:SVTN_36510"/>
<name>A0A0B5IKT5_9ACTN</name>
<keyword evidence="1" id="KW-0449">Lipoprotein</keyword>
<proteinExistence type="predicted"/>
<dbReference type="NCBIfam" id="NF046120">
    <property type="entry name" value="lipo_SCO0607"/>
    <property type="match status" value="1"/>
</dbReference>